<evidence type="ECO:0008006" key="4">
    <source>
        <dbReference type="Google" id="ProtNLM"/>
    </source>
</evidence>
<reference evidence="2 3" key="2">
    <citation type="journal article" date="2022" name="Mar. Drugs">
        <title>Bioassay-Guided Fractionation Leads to the Detection of Cholic Acid Generated by the Rare Thalassomonas sp.</title>
        <authorList>
            <person name="Pheiffer F."/>
            <person name="Schneider Y.K."/>
            <person name="Hansen E.H."/>
            <person name="Andersen J.H."/>
            <person name="Isaksson J."/>
            <person name="Busche T."/>
            <person name="R C."/>
            <person name="Kalinowski J."/>
            <person name="Zyl L.V."/>
            <person name="Trindade M."/>
        </authorList>
    </citation>
    <scope>NUCLEOTIDE SEQUENCE [LARGE SCALE GENOMIC DNA]</scope>
    <source>
        <strain evidence="2 3">A5K-106</strain>
    </source>
</reference>
<reference evidence="2 3" key="1">
    <citation type="journal article" date="2015" name="Genome Announc.">
        <title>Draft Genome Sequences of Marine Isolates of Thalassomonas viridans and Thalassomonas actiniarum.</title>
        <authorList>
            <person name="Olonade I."/>
            <person name="van Zyl L.J."/>
            <person name="Trindade M."/>
        </authorList>
    </citation>
    <scope>NUCLEOTIDE SEQUENCE [LARGE SCALE GENOMIC DNA]</scope>
    <source>
        <strain evidence="2 3">A5K-106</strain>
    </source>
</reference>
<organism evidence="2 3">
    <name type="scientific">Thalassomonas actiniarum</name>
    <dbReference type="NCBI Taxonomy" id="485447"/>
    <lineage>
        <taxon>Bacteria</taxon>
        <taxon>Pseudomonadati</taxon>
        <taxon>Pseudomonadota</taxon>
        <taxon>Gammaproteobacteria</taxon>
        <taxon>Alteromonadales</taxon>
        <taxon>Colwelliaceae</taxon>
        <taxon>Thalassomonas</taxon>
    </lineage>
</organism>
<dbReference type="KEGG" id="tact:SG35_003320"/>
<gene>
    <name evidence="2" type="ORF">SG35_003320</name>
</gene>
<dbReference type="Proteomes" id="UP000032568">
    <property type="component" value="Chromosome"/>
</dbReference>
<feature type="chain" id="PRO_5041956176" description="Histidine kinase" evidence="1">
    <location>
        <begin position="27"/>
        <end position="229"/>
    </location>
</feature>
<feature type="signal peptide" evidence="1">
    <location>
        <begin position="1"/>
        <end position="26"/>
    </location>
</feature>
<proteinExistence type="predicted"/>
<evidence type="ECO:0000313" key="2">
    <source>
        <dbReference type="EMBL" id="WDD99716.1"/>
    </source>
</evidence>
<keyword evidence="3" id="KW-1185">Reference proteome</keyword>
<name>A0AAE9YU72_9GAMM</name>
<dbReference type="EMBL" id="CP059735">
    <property type="protein sequence ID" value="WDD99716.1"/>
    <property type="molecule type" value="Genomic_DNA"/>
</dbReference>
<accession>A0AAE9YU72</accession>
<evidence type="ECO:0000313" key="3">
    <source>
        <dbReference type="Proteomes" id="UP000032568"/>
    </source>
</evidence>
<dbReference type="NCBIfam" id="TIGR02001">
    <property type="entry name" value="gcw_chp"/>
    <property type="match status" value="1"/>
</dbReference>
<protein>
    <recommendedName>
        <fullName evidence="4">Histidine kinase</fullName>
    </recommendedName>
</protein>
<dbReference type="InterPro" id="IPR010239">
    <property type="entry name" value="CHP02001"/>
</dbReference>
<keyword evidence="1" id="KW-0732">Signal</keyword>
<sequence length="229" mass="24882">MKHKTINFAIPSLITAFTLLSAPALAVEGLSANVGFTSNYLWRGVTQTGDSAAISGGIDYAADSGFYAGTWVSNVDFSDDASYELDLYLGFSGELNDNISYDLGYIYYAYPDSAESDKDNEYDFGEIYAGVSFSNITLTANYGIHNDDGAQWADKALYISADAEFEVAEGLSLNLHLGDYSFDDDYDDGDYIDYGISLSKSGFTLALTDTDLDNDDVKLTVSYAIDLDL</sequence>
<dbReference type="RefSeq" id="WP_053043044.1">
    <property type="nucleotide sequence ID" value="NZ_CP059735.1"/>
</dbReference>
<dbReference type="AlphaFoldDB" id="A0AAE9YU72"/>
<dbReference type="Pfam" id="PF09694">
    <property type="entry name" value="Gcw_chp"/>
    <property type="match status" value="1"/>
</dbReference>
<evidence type="ECO:0000256" key="1">
    <source>
        <dbReference type="SAM" id="SignalP"/>
    </source>
</evidence>